<feature type="transmembrane region" description="Helical" evidence="1">
    <location>
        <begin position="92"/>
        <end position="110"/>
    </location>
</feature>
<feature type="transmembrane region" description="Helical" evidence="1">
    <location>
        <begin position="145"/>
        <end position="167"/>
    </location>
</feature>
<dbReference type="KEGG" id="mbur:EQU24_11065"/>
<feature type="transmembrane region" description="Helical" evidence="1">
    <location>
        <begin position="117"/>
        <end position="133"/>
    </location>
</feature>
<dbReference type="STRING" id="675511.GCA_000341735_00821"/>
<dbReference type="EMBL" id="CP035467">
    <property type="protein sequence ID" value="QCW82718.1"/>
    <property type="molecule type" value="Genomic_DNA"/>
</dbReference>
<dbReference type="Pfam" id="PF04955">
    <property type="entry name" value="HupE_UreJ"/>
    <property type="match status" value="1"/>
</dbReference>
<protein>
    <submittedName>
        <fullName evidence="2">HupE/UreJ family protein</fullName>
    </submittedName>
</protein>
<evidence type="ECO:0000313" key="2">
    <source>
        <dbReference type="EMBL" id="QCW82718.1"/>
    </source>
</evidence>
<keyword evidence="1" id="KW-1133">Transmembrane helix</keyword>
<sequence>MNRKFINAIMGITAFSAYGTTAQAHTFGAEGAGFVEGFIHPFIGVDHLLAMLAIGVWAVQLGHKALWRLPAAFVGTMSLSALLASYGPNLPLLEFAIAATVLLLGVFLMFSVRLPVVTGMLIAGLFASVHGYAHGLEMPQAGSPLFYGAGFIVATSLVHAIGITMAVLIKRRLWLARVGGLAIAAAGLYLTTATI</sequence>
<feature type="transmembrane region" description="Helical" evidence="1">
    <location>
        <begin position="40"/>
        <end position="59"/>
    </location>
</feature>
<evidence type="ECO:0000256" key="1">
    <source>
        <dbReference type="SAM" id="Phobius"/>
    </source>
</evidence>
<name>A0A4P9UN50_METBY</name>
<evidence type="ECO:0000313" key="3">
    <source>
        <dbReference type="Proteomes" id="UP000305881"/>
    </source>
</evidence>
<dbReference type="InterPro" id="IPR007038">
    <property type="entry name" value="HupE_UreJ"/>
</dbReference>
<gene>
    <name evidence="2" type="ORF">EQU24_11065</name>
</gene>
<reference evidence="3" key="1">
    <citation type="journal article" date="2019" name="J. Bacteriol.">
        <title>A Mutagenic Screen Identifies a TonB-Dependent Receptor Required for the Lanthanide Metal Switch in the Type I Methanotroph 'Methylotuvimicrobium buryatense' 5GB1C.</title>
        <authorList>
            <person name="Groom J.D."/>
            <person name="Ford S.M."/>
            <person name="Pesesky M.W."/>
            <person name="Lidstrom M.E."/>
        </authorList>
    </citation>
    <scope>NUCLEOTIDE SEQUENCE [LARGE SCALE GENOMIC DNA]</scope>
    <source>
        <strain evidence="3">5GB1C</strain>
    </source>
</reference>
<proteinExistence type="predicted"/>
<dbReference type="AlphaFoldDB" id="A0A4P9UN50"/>
<feature type="transmembrane region" description="Helical" evidence="1">
    <location>
        <begin position="174"/>
        <end position="192"/>
    </location>
</feature>
<dbReference type="OrthoDB" id="9808192at2"/>
<accession>A0A4P9UN50</accession>
<dbReference type="PIRSF" id="PIRSF016919">
    <property type="entry name" value="HupE_UreJ"/>
    <property type="match status" value="1"/>
</dbReference>
<keyword evidence="3" id="KW-1185">Reference proteome</keyword>
<dbReference type="RefSeq" id="WP_017839445.1">
    <property type="nucleotide sequence ID" value="NZ_CP035467.1"/>
</dbReference>
<dbReference type="Proteomes" id="UP000305881">
    <property type="component" value="Chromosome"/>
</dbReference>
<keyword evidence="1" id="KW-0812">Transmembrane</keyword>
<keyword evidence="1" id="KW-0472">Membrane</keyword>
<organism evidence="2 3">
    <name type="scientific">Methylotuvimicrobium buryatense</name>
    <name type="common">Methylomicrobium buryatense</name>
    <dbReference type="NCBI Taxonomy" id="95641"/>
    <lineage>
        <taxon>Bacteria</taxon>
        <taxon>Pseudomonadati</taxon>
        <taxon>Pseudomonadota</taxon>
        <taxon>Gammaproteobacteria</taxon>
        <taxon>Methylococcales</taxon>
        <taxon>Methylococcaceae</taxon>
        <taxon>Methylotuvimicrobium</taxon>
    </lineage>
</organism>
<feature type="transmembrane region" description="Helical" evidence="1">
    <location>
        <begin position="66"/>
        <end position="86"/>
    </location>
</feature>